<dbReference type="GeneID" id="301156533"/>
<organism evidence="7 8">
    <name type="scientific">Streptococcus acidominimus</name>
    <dbReference type="NCBI Taxonomy" id="1326"/>
    <lineage>
        <taxon>Bacteria</taxon>
        <taxon>Bacillati</taxon>
        <taxon>Bacillota</taxon>
        <taxon>Bacilli</taxon>
        <taxon>Lactobacillales</taxon>
        <taxon>Streptococcaceae</taxon>
        <taxon>Streptococcus</taxon>
    </lineage>
</organism>
<dbReference type="SUPFAM" id="SSF55120">
    <property type="entry name" value="Pseudouridine synthase"/>
    <property type="match status" value="1"/>
</dbReference>
<keyword evidence="2 4" id="KW-0694">RNA-binding</keyword>
<accession>A0A239WZY2</accession>
<comment type="similarity">
    <text evidence="1 5">Belongs to the pseudouridine synthase RsuA family.</text>
</comment>
<name>A0A239WZY2_STRAI</name>
<dbReference type="InterPro" id="IPR006145">
    <property type="entry name" value="PsdUridine_synth_RsuA/RluA"/>
</dbReference>
<dbReference type="InterPro" id="IPR020094">
    <property type="entry name" value="TruA/RsuA/RluB/E/F_N"/>
</dbReference>
<proteinExistence type="inferred from homology"/>
<gene>
    <name evidence="7" type="primary">rsuA_3</name>
    <name evidence="7" type="ORF">SAMEA4504048_01090</name>
</gene>
<evidence type="ECO:0000256" key="3">
    <source>
        <dbReference type="ARBA" id="ARBA00023235"/>
    </source>
</evidence>
<dbReference type="Gene3D" id="3.30.70.580">
    <property type="entry name" value="Pseudouridine synthase I, catalytic domain, N-terminal subdomain"/>
    <property type="match status" value="1"/>
</dbReference>
<evidence type="ECO:0000313" key="7">
    <source>
        <dbReference type="EMBL" id="SNV40065.1"/>
    </source>
</evidence>
<dbReference type="InterPro" id="IPR002942">
    <property type="entry name" value="S4_RNA-bd"/>
</dbReference>
<dbReference type="InterPro" id="IPR050343">
    <property type="entry name" value="RsuA_PseudoU_synthase"/>
</dbReference>
<dbReference type="InterPro" id="IPR020103">
    <property type="entry name" value="PsdUridine_synth_cat_dom_sf"/>
</dbReference>
<dbReference type="PROSITE" id="PS01149">
    <property type="entry name" value="PSI_RSU"/>
    <property type="match status" value="1"/>
</dbReference>
<dbReference type="GO" id="GO:0120159">
    <property type="term" value="F:rRNA pseudouridine synthase activity"/>
    <property type="evidence" value="ECO:0007669"/>
    <property type="project" value="UniProtKB-ARBA"/>
</dbReference>
<evidence type="ECO:0000256" key="5">
    <source>
        <dbReference type="RuleBase" id="RU003887"/>
    </source>
</evidence>
<dbReference type="CDD" id="cd00165">
    <property type="entry name" value="S4"/>
    <property type="match status" value="1"/>
</dbReference>
<dbReference type="AlphaFoldDB" id="A0A239WZY2"/>
<dbReference type="GO" id="GO:0003723">
    <property type="term" value="F:RNA binding"/>
    <property type="evidence" value="ECO:0007669"/>
    <property type="project" value="UniProtKB-KW"/>
</dbReference>
<feature type="domain" description="RNA-binding S4" evidence="6">
    <location>
        <begin position="1"/>
        <end position="59"/>
    </location>
</feature>
<dbReference type="EMBL" id="LT906454">
    <property type="protein sequence ID" value="SNV40065.1"/>
    <property type="molecule type" value="Genomic_DNA"/>
</dbReference>
<dbReference type="InterPro" id="IPR042092">
    <property type="entry name" value="PsdUridine_s_RsuA/RluB/E/F_cat"/>
</dbReference>
<dbReference type="Pfam" id="PF01479">
    <property type="entry name" value="S4"/>
    <property type="match status" value="1"/>
</dbReference>
<protein>
    <recommendedName>
        <fullName evidence="5">Pseudouridine synthase</fullName>
        <ecNumber evidence="5">5.4.99.-</ecNumber>
    </recommendedName>
</protein>
<sequence length="242" mass="27069">MRLDKFLVDCGLGSRTDVKKFLKQKKISVNGSVQTLAKSQINPDQDVVTYQGETLQHETFLYYMLHKPAGVISATEDPEHRTVLDLLDDKAKQKAVFPVGRLDKDTEGLLLLTNNGKLAHALLSPKRHVVKCYEAHVLGVMTVDDQLAFEQGIVLSDHHCLPAQLEIKAVDQEKQTSLVTIKIKEGKFHQIKRMVKACGKEVTYLKRLSMGPLDLDPELPVGHWRLLTDKEQALLADVGVTV</sequence>
<evidence type="ECO:0000256" key="2">
    <source>
        <dbReference type="ARBA" id="ARBA00022884"/>
    </source>
</evidence>
<dbReference type="InterPro" id="IPR000748">
    <property type="entry name" value="PsdUridine_synth_RsuA/RluB/E/F"/>
</dbReference>
<dbReference type="CDD" id="cd02553">
    <property type="entry name" value="PseudoU_synth_RsuA"/>
    <property type="match status" value="1"/>
</dbReference>
<evidence type="ECO:0000256" key="4">
    <source>
        <dbReference type="PROSITE-ProRule" id="PRU00182"/>
    </source>
</evidence>
<evidence type="ECO:0000259" key="6">
    <source>
        <dbReference type="SMART" id="SM00363"/>
    </source>
</evidence>
<dbReference type="RefSeq" id="WP_029690992.1">
    <property type="nucleotide sequence ID" value="NZ_LT906454.1"/>
</dbReference>
<dbReference type="EC" id="5.4.99.-" evidence="5"/>
<dbReference type="GO" id="GO:0000455">
    <property type="term" value="P:enzyme-directed rRNA pseudouridine synthesis"/>
    <property type="evidence" value="ECO:0007669"/>
    <property type="project" value="UniProtKB-ARBA"/>
</dbReference>
<dbReference type="PANTHER" id="PTHR47683:SF4">
    <property type="entry name" value="PSEUDOURIDINE SYNTHASE"/>
    <property type="match status" value="1"/>
</dbReference>
<evidence type="ECO:0000313" key="8">
    <source>
        <dbReference type="Proteomes" id="UP000215144"/>
    </source>
</evidence>
<dbReference type="Gene3D" id="3.10.290.10">
    <property type="entry name" value="RNA-binding S4 domain"/>
    <property type="match status" value="1"/>
</dbReference>
<dbReference type="Pfam" id="PF00849">
    <property type="entry name" value="PseudoU_synth_2"/>
    <property type="match status" value="1"/>
</dbReference>
<dbReference type="KEGG" id="saco:SAME_01090"/>
<keyword evidence="3 5" id="KW-0413">Isomerase</keyword>
<dbReference type="SMART" id="SM00363">
    <property type="entry name" value="S4"/>
    <property type="match status" value="1"/>
</dbReference>
<dbReference type="PANTHER" id="PTHR47683">
    <property type="entry name" value="PSEUDOURIDINE SYNTHASE FAMILY PROTEIN-RELATED"/>
    <property type="match status" value="1"/>
</dbReference>
<dbReference type="NCBIfam" id="TIGR00093">
    <property type="entry name" value="pseudouridine synthase"/>
    <property type="match status" value="1"/>
</dbReference>
<dbReference type="InterPro" id="IPR036986">
    <property type="entry name" value="S4_RNA-bd_sf"/>
</dbReference>
<dbReference type="Gene3D" id="3.30.70.1560">
    <property type="entry name" value="Alpha-L RNA-binding motif"/>
    <property type="match status" value="1"/>
</dbReference>
<dbReference type="OrthoDB" id="9807213at2"/>
<dbReference type="Proteomes" id="UP000215144">
    <property type="component" value="Chromosome 1"/>
</dbReference>
<dbReference type="InterPro" id="IPR018496">
    <property type="entry name" value="PsdUridine_synth_RsuA/RluB_CS"/>
</dbReference>
<evidence type="ECO:0000256" key="1">
    <source>
        <dbReference type="ARBA" id="ARBA00008348"/>
    </source>
</evidence>
<reference evidence="7 8" key="1">
    <citation type="submission" date="2017-06" db="EMBL/GenBank/DDBJ databases">
        <authorList>
            <consortium name="Pathogen Informatics"/>
        </authorList>
    </citation>
    <scope>NUCLEOTIDE SEQUENCE [LARGE SCALE GENOMIC DNA]</scope>
    <source>
        <strain evidence="7 8">NCTC11291</strain>
    </source>
</reference>
<dbReference type="SUPFAM" id="SSF55174">
    <property type="entry name" value="Alpha-L RNA-binding motif"/>
    <property type="match status" value="1"/>
</dbReference>
<dbReference type="PROSITE" id="PS50889">
    <property type="entry name" value="S4"/>
    <property type="match status" value="1"/>
</dbReference>